<protein>
    <submittedName>
        <fullName evidence="1">Uncharacterized protein</fullName>
    </submittedName>
</protein>
<sequence>MRIMIMEGTTARMIHLRLQGRDRPLATRNATRLSRELPAYFRILASTFNISRSVYFVVSRSAKLLVFLNTNIKTSSVALRRRTT</sequence>
<reference evidence="1 2" key="1">
    <citation type="journal article" date="2015" name="BMC Genomics">
        <title>The genome of the truffle-parasite Tolypocladium ophioglossoides and the evolution of antifungal peptaibiotics.</title>
        <authorList>
            <person name="Quandt C.A."/>
            <person name="Bushley K.E."/>
            <person name="Spatafora J.W."/>
        </authorList>
    </citation>
    <scope>NUCLEOTIDE SEQUENCE [LARGE SCALE GENOMIC DNA]</scope>
    <source>
        <strain evidence="1 2">CBS 100239</strain>
    </source>
</reference>
<keyword evidence="2" id="KW-1185">Reference proteome</keyword>
<dbReference type="EMBL" id="LFRF01000056">
    <property type="protein sequence ID" value="KND86469.1"/>
    <property type="molecule type" value="Genomic_DNA"/>
</dbReference>
<dbReference type="AlphaFoldDB" id="A0A0L0MXC7"/>
<gene>
    <name evidence="1" type="ORF">TOPH_08908</name>
</gene>
<accession>A0A0L0MXC7</accession>
<comment type="caution">
    <text evidence="1">The sequence shown here is derived from an EMBL/GenBank/DDBJ whole genome shotgun (WGS) entry which is preliminary data.</text>
</comment>
<proteinExistence type="predicted"/>
<evidence type="ECO:0000313" key="1">
    <source>
        <dbReference type="EMBL" id="KND86469.1"/>
    </source>
</evidence>
<organism evidence="1 2">
    <name type="scientific">Tolypocladium ophioglossoides (strain CBS 100239)</name>
    <name type="common">Snaketongue truffleclub</name>
    <name type="synonym">Elaphocordyceps ophioglossoides</name>
    <dbReference type="NCBI Taxonomy" id="1163406"/>
    <lineage>
        <taxon>Eukaryota</taxon>
        <taxon>Fungi</taxon>
        <taxon>Dikarya</taxon>
        <taxon>Ascomycota</taxon>
        <taxon>Pezizomycotina</taxon>
        <taxon>Sordariomycetes</taxon>
        <taxon>Hypocreomycetidae</taxon>
        <taxon>Hypocreales</taxon>
        <taxon>Ophiocordycipitaceae</taxon>
        <taxon>Tolypocladium</taxon>
    </lineage>
</organism>
<evidence type="ECO:0000313" key="2">
    <source>
        <dbReference type="Proteomes" id="UP000036947"/>
    </source>
</evidence>
<dbReference type="Proteomes" id="UP000036947">
    <property type="component" value="Unassembled WGS sequence"/>
</dbReference>
<name>A0A0L0MXC7_TOLOC</name>